<dbReference type="SUPFAM" id="SSF57667">
    <property type="entry name" value="beta-beta-alpha zinc fingers"/>
    <property type="match status" value="4"/>
</dbReference>
<reference evidence="12" key="1">
    <citation type="submission" date="2007-03" db="EMBL/GenBank/DDBJ databases">
        <title>Annotation of Culex pipiens quinquefasciatus.</title>
        <authorList>
            <consortium name="The Broad Institute Genome Sequencing Platform"/>
            <person name="Atkinson P.W."/>
            <person name="Hemingway J."/>
            <person name="Christensen B.M."/>
            <person name="Higgs S."/>
            <person name="Kodira C."/>
            <person name="Hannick L."/>
            <person name="Megy K."/>
            <person name="O'Leary S."/>
            <person name="Pearson M."/>
            <person name="Haas B.J."/>
            <person name="Mauceli E."/>
            <person name="Wortman J.R."/>
            <person name="Lee N.H."/>
            <person name="Guigo R."/>
            <person name="Stanke M."/>
            <person name="Alvarado L."/>
            <person name="Amedeo P."/>
            <person name="Antoine C.H."/>
            <person name="Arensburger P."/>
            <person name="Bidwell S.L."/>
            <person name="Crawford M."/>
            <person name="Camaro F."/>
            <person name="Devon K."/>
            <person name="Engels R."/>
            <person name="Hammond M."/>
            <person name="Howarth C."/>
            <person name="Koehrsen M."/>
            <person name="Lawson D."/>
            <person name="Montgomery P."/>
            <person name="Nene V."/>
            <person name="Nusbaum C."/>
            <person name="Puiu D."/>
            <person name="Romero-Severson J."/>
            <person name="Severson D.W."/>
            <person name="Shumway M."/>
            <person name="Sisk P."/>
            <person name="Stolte C."/>
            <person name="Zeng Q."/>
            <person name="Eisenstadt E."/>
            <person name="Fraser-Liggett C."/>
            <person name="Strausberg R."/>
            <person name="Galagan J."/>
            <person name="Birren B."/>
            <person name="Collins F.H."/>
        </authorList>
    </citation>
    <scope>NUCLEOTIDE SEQUENCE [LARGE SCALE GENOMIC DNA]</scope>
    <source>
        <strain evidence="12">JHB</strain>
    </source>
</reference>
<feature type="domain" description="C2H2-type" evidence="10">
    <location>
        <begin position="411"/>
        <end position="434"/>
    </location>
</feature>
<dbReference type="OMA" id="ANEGCEE"/>
<dbReference type="Gene3D" id="3.30.160.60">
    <property type="entry name" value="Classic Zinc Finger"/>
    <property type="match status" value="6"/>
</dbReference>
<comment type="subcellular location">
    <subcellularLocation>
        <location evidence="1">Nucleus</location>
    </subcellularLocation>
</comment>
<dbReference type="EMBL" id="DS231863">
    <property type="protein sequence ID" value="EDS39977.1"/>
    <property type="molecule type" value="Genomic_DNA"/>
</dbReference>
<feature type="domain" description="C2H2-type" evidence="10">
    <location>
        <begin position="341"/>
        <end position="368"/>
    </location>
</feature>
<sequence>MPRKCIVVGCDTNRHYYEHGVRFFAFPPAEYVEQRDRWRQLVGRDPDWRIPTLSCVCQRHFRPEELPTERKLPVEVVPSVNLPTEEEVVEEPEPAAKRQRVTEKVVHIEIVANEGCEEQQIVCKFCGKQSAYSEELAFEVLRRNEKVREEIWDLCWTDDGDEGNLCYGCWHKMVEFEIFVELCRQRQAELHQEEYLQTDEEEHEVEQVLLSEGQEQENLDEEFDELPQLTGLTVEEMIEELDKIPPRTVKNSGVVVDNECWDCGESFPNVNQKKEHRKNCKLKGTPDSLRKQGFECEVCHKTMSTRAGYRNHLVKIHSEKLEGGYESCPEELLRLQSRKRLKCPLCQSQFHQLYMLKYHLRTHQVKQQNDMDGPRIKMKDRDSTCKICGKTFAYPPYLEKHMKFHLKVRDYQCDLCDKAFYLKQDLQNHKNSVHLKHCFLCPVCGKSFGTKKYLDRHHRQLHEAPREDLKCPHCSKQMSCPVALRYHVMTHTGEKNHRCGVCGAAFRMRYELTQHRIKVHRERIEGVKLYKQQQQQQKGARRKVRQEDEQVEIARMRNIAHVKTIQTLRTGFPGPDAVSTRELVNAAKASTSSVGDF</sequence>
<evidence type="ECO:0000256" key="2">
    <source>
        <dbReference type="ARBA" id="ARBA00022723"/>
    </source>
</evidence>
<evidence type="ECO:0000259" key="11">
    <source>
        <dbReference type="PROSITE" id="PS50950"/>
    </source>
</evidence>
<feature type="domain" description="C2H2-type" evidence="10">
    <location>
        <begin position="497"/>
        <end position="525"/>
    </location>
</feature>
<feature type="domain" description="C2H2-type" evidence="10">
    <location>
        <begin position="294"/>
        <end position="322"/>
    </location>
</feature>
<dbReference type="GO" id="GO:0003677">
    <property type="term" value="F:DNA binding"/>
    <property type="evidence" value="ECO:0007669"/>
    <property type="project" value="UniProtKB-UniRule"/>
</dbReference>
<keyword evidence="6 9" id="KW-0238">DNA-binding</keyword>
<dbReference type="eggNOG" id="KOG1721">
    <property type="taxonomic scope" value="Eukaryota"/>
</dbReference>
<protein>
    <submittedName>
        <fullName evidence="12 13">Ribosome biogenesis regulatory protein</fullName>
    </submittedName>
</protein>
<evidence type="ECO:0000256" key="9">
    <source>
        <dbReference type="PROSITE-ProRule" id="PRU00309"/>
    </source>
</evidence>
<evidence type="ECO:0000256" key="6">
    <source>
        <dbReference type="ARBA" id="ARBA00023125"/>
    </source>
</evidence>
<dbReference type="InterPro" id="IPR050888">
    <property type="entry name" value="ZnF_C2H2-type_TF"/>
</dbReference>
<keyword evidence="7" id="KW-0539">Nucleus</keyword>
<evidence type="ECO:0000256" key="5">
    <source>
        <dbReference type="ARBA" id="ARBA00022833"/>
    </source>
</evidence>
<evidence type="ECO:0000256" key="4">
    <source>
        <dbReference type="ARBA" id="ARBA00022771"/>
    </source>
</evidence>
<feature type="domain" description="C2H2-type" evidence="10">
    <location>
        <begin position="383"/>
        <end position="410"/>
    </location>
</feature>
<evidence type="ECO:0000256" key="1">
    <source>
        <dbReference type="ARBA" id="ARBA00004123"/>
    </source>
</evidence>
<dbReference type="InParanoid" id="B0W9B7"/>
<dbReference type="InterPro" id="IPR012934">
    <property type="entry name" value="Znf_AD"/>
</dbReference>
<dbReference type="Proteomes" id="UP000002320">
    <property type="component" value="Unassembled WGS sequence"/>
</dbReference>
<evidence type="ECO:0000256" key="8">
    <source>
        <dbReference type="PROSITE-ProRule" id="PRU00042"/>
    </source>
</evidence>
<evidence type="ECO:0000256" key="7">
    <source>
        <dbReference type="ARBA" id="ARBA00023242"/>
    </source>
</evidence>
<dbReference type="PROSITE" id="PS00028">
    <property type="entry name" value="ZINC_FINGER_C2H2_1"/>
    <property type="match status" value="7"/>
</dbReference>
<dbReference type="VEuPathDB" id="VectorBase:CQUJHB002532"/>
<evidence type="ECO:0000313" key="13">
    <source>
        <dbReference type="EnsemblMetazoa" id="CPIJ003728-PA"/>
    </source>
</evidence>
<proteinExistence type="predicted"/>
<dbReference type="InterPro" id="IPR006612">
    <property type="entry name" value="THAP_Znf"/>
</dbReference>
<dbReference type="SUPFAM" id="SSF57716">
    <property type="entry name" value="Glucocorticoid receptor-like (DNA-binding domain)"/>
    <property type="match status" value="1"/>
</dbReference>
<reference evidence="13" key="2">
    <citation type="submission" date="2021-02" db="UniProtKB">
        <authorList>
            <consortium name="EnsemblMetazoa"/>
        </authorList>
    </citation>
    <scope>IDENTIFICATION</scope>
    <source>
        <strain evidence="13">JHB</strain>
    </source>
</reference>
<dbReference type="VEuPathDB" id="VectorBase:CPIJ003728"/>
<dbReference type="PANTHER" id="PTHR24406">
    <property type="entry name" value="TRANSCRIPTIONAL REPRESSOR CTCFL-RELATED"/>
    <property type="match status" value="1"/>
</dbReference>
<dbReference type="OrthoDB" id="3069995at2759"/>
<feature type="domain" description="C2H2-type" evidence="10">
    <location>
        <begin position="469"/>
        <end position="496"/>
    </location>
</feature>
<dbReference type="EnsemblMetazoa" id="CPIJ003728-RA">
    <property type="protein sequence ID" value="CPIJ003728-PA"/>
    <property type="gene ID" value="CPIJ003728"/>
</dbReference>
<dbReference type="InterPro" id="IPR013087">
    <property type="entry name" value="Znf_C2H2_type"/>
</dbReference>
<keyword evidence="5" id="KW-0862">Zinc</keyword>
<dbReference type="PROSITE" id="PS50157">
    <property type="entry name" value="ZINC_FINGER_C2H2_2"/>
    <property type="match status" value="7"/>
</dbReference>
<dbReference type="GO" id="GO:0005634">
    <property type="term" value="C:nucleus"/>
    <property type="evidence" value="ECO:0007669"/>
    <property type="project" value="UniProtKB-SubCell"/>
</dbReference>
<gene>
    <name evidence="13" type="primary">6035065</name>
    <name evidence="12" type="ORF">CpipJ_CPIJ003728</name>
</gene>
<dbReference type="SMART" id="SM00355">
    <property type="entry name" value="ZnF_C2H2"/>
    <property type="match status" value="8"/>
</dbReference>
<keyword evidence="3" id="KW-0677">Repeat</keyword>
<dbReference type="Pfam" id="PF13912">
    <property type="entry name" value="zf-C2H2_6"/>
    <property type="match status" value="1"/>
</dbReference>
<keyword evidence="4 8" id="KW-0863">Zinc-finger</keyword>
<name>B0W9B7_CULQU</name>
<dbReference type="SMART" id="SM00868">
    <property type="entry name" value="zf-AD"/>
    <property type="match status" value="1"/>
</dbReference>
<evidence type="ECO:0000313" key="12">
    <source>
        <dbReference type="EMBL" id="EDS39977.1"/>
    </source>
</evidence>
<keyword evidence="14" id="KW-1185">Reference proteome</keyword>
<dbReference type="Pfam" id="PF05485">
    <property type="entry name" value="THAP"/>
    <property type="match status" value="1"/>
</dbReference>
<organism>
    <name type="scientific">Culex quinquefasciatus</name>
    <name type="common">Southern house mosquito</name>
    <name type="synonym">Culex pungens</name>
    <dbReference type="NCBI Taxonomy" id="7176"/>
    <lineage>
        <taxon>Eukaryota</taxon>
        <taxon>Metazoa</taxon>
        <taxon>Ecdysozoa</taxon>
        <taxon>Arthropoda</taxon>
        <taxon>Hexapoda</taxon>
        <taxon>Insecta</taxon>
        <taxon>Pterygota</taxon>
        <taxon>Neoptera</taxon>
        <taxon>Endopterygota</taxon>
        <taxon>Diptera</taxon>
        <taxon>Nematocera</taxon>
        <taxon>Culicoidea</taxon>
        <taxon>Culicidae</taxon>
        <taxon>Culicinae</taxon>
        <taxon>Culicini</taxon>
        <taxon>Culex</taxon>
        <taxon>Culex</taxon>
    </lineage>
</organism>
<feature type="domain" description="C2H2-type" evidence="10">
    <location>
        <begin position="439"/>
        <end position="467"/>
    </location>
</feature>
<dbReference type="SMART" id="SM00980">
    <property type="entry name" value="THAP"/>
    <property type="match status" value="1"/>
</dbReference>
<dbReference type="PROSITE" id="PS50950">
    <property type="entry name" value="ZF_THAP"/>
    <property type="match status" value="1"/>
</dbReference>
<dbReference type="GO" id="GO:0008270">
    <property type="term" value="F:zinc ion binding"/>
    <property type="evidence" value="ECO:0007669"/>
    <property type="project" value="UniProtKB-KW"/>
</dbReference>
<accession>B0W9B7</accession>
<dbReference type="HOGENOM" id="CLU_452148_0_0_1"/>
<evidence type="ECO:0000259" key="10">
    <source>
        <dbReference type="PROSITE" id="PS50157"/>
    </source>
</evidence>
<feature type="domain" description="THAP-type" evidence="11">
    <location>
        <begin position="1"/>
        <end position="81"/>
    </location>
</feature>
<evidence type="ECO:0000256" key="3">
    <source>
        <dbReference type="ARBA" id="ARBA00022737"/>
    </source>
</evidence>
<dbReference type="KEGG" id="cqu:CpipJ_CPIJ003728"/>
<dbReference type="AlphaFoldDB" id="B0W9B7"/>
<keyword evidence="2" id="KW-0479">Metal-binding</keyword>
<evidence type="ECO:0000313" key="14">
    <source>
        <dbReference type="Proteomes" id="UP000002320"/>
    </source>
</evidence>
<dbReference type="Pfam" id="PF00096">
    <property type="entry name" value="zf-C2H2"/>
    <property type="match status" value="3"/>
</dbReference>
<dbReference type="Pfam" id="PF12874">
    <property type="entry name" value="zf-met"/>
    <property type="match status" value="1"/>
</dbReference>
<dbReference type="InterPro" id="IPR036236">
    <property type="entry name" value="Znf_C2H2_sf"/>
</dbReference>